<dbReference type="GO" id="GO:0005886">
    <property type="term" value="C:plasma membrane"/>
    <property type="evidence" value="ECO:0007669"/>
    <property type="project" value="TreeGrafter"/>
</dbReference>
<dbReference type="InterPro" id="IPR024041">
    <property type="entry name" value="NH4_transpt_AmtB-like_dom"/>
</dbReference>
<evidence type="ECO:0000256" key="6">
    <source>
        <dbReference type="ARBA" id="ARBA00023136"/>
    </source>
</evidence>
<dbReference type="Gene3D" id="1.10.3430.10">
    <property type="entry name" value="Ammonium transporter AmtB like domains"/>
    <property type="match status" value="1"/>
</dbReference>
<keyword evidence="4 9" id="KW-0812">Transmembrane</keyword>
<comment type="caution">
    <text evidence="11">The sequence shown here is derived from an EMBL/GenBank/DDBJ whole genome shotgun (WGS) entry which is preliminary data.</text>
</comment>
<feature type="domain" description="Ammonium transporter AmtB-like" evidence="10">
    <location>
        <begin position="3"/>
        <end position="64"/>
    </location>
</feature>
<dbReference type="Proteomes" id="UP000823614">
    <property type="component" value="Unassembled WGS sequence"/>
</dbReference>
<evidence type="ECO:0000313" key="11">
    <source>
        <dbReference type="EMBL" id="MBO8441939.1"/>
    </source>
</evidence>
<evidence type="ECO:0000256" key="9">
    <source>
        <dbReference type="SAM" id="Phobius"/>
    </source>
</evidence>
<evidence type="ECO:0000256" key="7">
    <source>
        <dbReference type="ARBA" id="ARBA00023177"/>
    </source>
</evidence>
<dbReference type="PANTHER" id="PTHR43029">
    <property type="entry name" value="AMMONIUM TRANSPORTER MEP2"/>
    <property type="match status" value="1"/>
</dbReference>
<keyword evidence="3" id="KW-0813">Transport</keyword>
<keyword evidence="6 9" id="KW-0472">Membrane</keyword>
<keyword evidence="5 9" id="KW-1133">Transmembrane helix</keyword>
<dbReference type="SUPFAM" id="SSF111352">
    <property type="entry name" value="Ammonium transporter"/>
    <property type="match status" value="1"/>
</dbReference>
<evidence type="ECO:0000256" key="5">
    <source>
        <dbReference type="ARBA" id="ARBA00022989"/>
    </source>
</evidence>
<evidence type="ECO:0000256" key="4">
    <source>
        <dbReference type="ARBA" id="ARBA00022692"/>
    </source>
</evidence>
<evidence type="ECO:0000256" key="1">
    <source>
        <dbReference type="ARBA" id="ARBA00004141"/>
    </source>
</evidence>
<evidence type="ECO:0000313" key="12">
    <source>
        <dbReference type="Proteomes" id="UP000823614"/>
    </source>
</evidence>
<dbReference type="Pfam" id="PF00909">
    <property type="entry name" value="Ammonium_transp"/>
    <property type="match status" value="1"/>
</dbReference>
<accession>A0A9D9EAY2</accession>
<dbReference type="PANTHER" id="PTHR43029:SF10">
    <property type="entry name" value="AMMONIUM TRANSPORTER MEP2"/>
    <property type="match status" value="1"/>
</dbReference>
<evidence type="ECO:0000259" key="10">
    <source>
        <dbReference type="Pfam" id="PF00909"/>
    </source>
</evidence>
<dbReference type="GO" id="GO:0008519">
    <property type="term" value="F:ammonium channel activity"/>
    <property type="evidence" value="ECO:0007669"/>
    <property type="project" value="InterPro"/>
</dbReference>
<evidence type="ECO:0000256" key="3">
    <source>
        <dbReference type="ARBA" id="ARBA00022448"/>
    </source>
</evidence>
<organism evidence="11 12">
    <name type="scientific">Candidatus Gallilactobacillus intestinavium</name>
    <dbReference type="NCBI Taxonomy" id="2840838"/>
    <lineage>
        <taxon>Bacteria</taxon>
        <taxon>Bacillati</taxon>
        <taxon>Bacillota</taxon>
        <taxon>Bacilli</taxon>
        <taxon>Lactobacillales</taxon>
        <taxon>Lactobacillaceae</taxon>
        <taxon>Lactobacillaceae incertae sedis</taxon>
        <taxon>Candidatus Gallilactobacillus</taxon>
    </lineage>
</organism>
<comment type="similarity">
    <text evidence="2">Belongs to the ammonia transporter channel (TC 1.A.11.2) family.</text>
</comment>
<evidence type="ECO:0000256" key="2">
    <source>
        <dbReference type="ARBA" id="ARBA00005887"/>
    </source>
</evidence>
<reference evidence="11" key="1">
    <citation type="submission" date="2020-10" db="EMBL/GenBank/DDBJ databases">
        <authorList>
            <person name="Gilroy R."/>
        </authorList>
    </citation>
    <scope>NUCLEOTIDE SEQUENCE</scope>
    <source>
        <strain evidence="11">C6-149</strain>
    </source>
</reference>
<name>A0A9D9EAY2_9LACO</name>
<proteinExistence type="inferred from homology"/>
<feature type="transmembrane region" description="Helical" evidence="9">
    <location>
        <begin position="30"/>
        <end position="48"/>
    </location>
</feature>
<protein>
    <recommendedName>
        <fullName evidence="8">Ammonium transporter</fullName>
    </recommendedName>
</protein>
<gene>
    <name evidence="11" type="ORF">IAA89_05870</name>
</gene>
<keyword evidence="7" id="KW-0924">Ammonia transport</keyword>
<dbReference type="InterPro" id="IPR029020">
    <property type="entry name" value="Ammonium/urea_transptr"/>
</dbReference>
<dbReference type="AlphaFoldDB" id="A0A9D9EAY2"/>
<comment type="subcellular location">
    <subcellularLocation>
        <location evidence="1">Membrane</location>
        <topology evidence="1">Multi-pass membrane protein</topology>
    </subcellularLocation>
</comment>
<sequence>MIIVYFPVAHWIWGRGFLQKLGFVDFAEGTVVHIVAAFSGLAAILYLGKKQEHNKNNQATSKHGTGWYWNHLFNVWLVWI</sequence>
<dbReference type="InterPro" id="IPR001905">
    <property type="entry name" value="Ammonium_transpt"/>
</dbReference>
<dbReference type="EMBL" id="JADIMP010000095">
    <property type="protein sequence ID" value="MBO8441939.1"/>
    <property type="molecule type" value="Genomic_DNA"/>
</dbReference>
<reference evidence="11" key="2">
    <citation type="journal article" date="2021" name="PeerJ">
        <title>Extensive microbial diversity within the chicken gut microbiome revealed by metagenomics and culture.</title>
        <authorList>
            <person name="Gilroy R."/>
            <person name="Ravi A."/>
            <person name="Getino M."/>
            <person name="Pursley I."/>
            <person name="Horton D.L."/>
            <person name="Alikhan N.F."/>
            <person name="Baker D."/>
            <person name="Gharbi K."/>
            <person name="Hall N."/>
            <person name="Watson M."/>
            <person name="Adriaenssens E.M."/>
            <person name="Foster-Nyarko E."/>
            <person name="Jarju S."/>
            <person name="Secka A."/>
            <person name="Antonio M."/>
            <person name="Oren A."/>
            <person name="Chaudhuri R.R."/>
            <person name="La Ragione R."/>
            <person name="Hildebrand F."/>
            <person name="Pallen M.J."/>
        </authorList>
    </citation>
    <scope>NUCLEOTIDE SEQUENCE</scope>
    <source>
        <strain evidence="11">C6-149</strain>
    </source>
</reference>
<evidence type="ECO:0000256" key="8">
    <source>
        <dbReference type="ARBA" id="ARBA00050025"/>
    </source>
</evidence>